<dbReference type="InterPro" id="IPR036047">
    <property type="entry name" value="F-box-like_dom_sf"/>
</dbReference>
<dbReference type="SUPFAM" id="SSF81383">
    <property type="entry name" value="F-box domain"/>
    <property type="match status" value="1"/>
</dbReference>
<name>A0AAD9MER6_9PEZI</name>
<dbReference type="Pfam" id="PF07393">
    <property type="entry name" value="Sec10_HB"/>
    <property type="match status" value="1"/>
</dbReference>
<reference evidence="3" key="1">
    <citation type="journal article" date="2023" name="Mol. Plant Microbe Interact.">
        <title>Elucidating the Obligate Nature and Biological Capacity of an Invasive Fungal Corn Pathogen.</title>
        <authorList>
            <person name="MacCready J.S."/>
            <person name="Roggenkamp E.M."/>
            <person name="Gdanetz K."/>
            <person name="Chilvers M.I."/>
        </authorList>
    </citation>
    <scope>NUCLEOTIDE SEQUENCE</scope>
    <source>
        <strain evidence="3">PM02</strain>
    </source>
</reference>
<organism evidence="3 4">
    <name type="scientific">Phyllachora maydis</name>
    <dbReference type="NCBI Taxonomy" id="1825666"/>
    <lineage>
        <taxon>Eukaryota</taxon>
        <taxon>Fungi</taxon>
        <taxon>Dikarya</taxon>
        <taxon>Ascomycota</taxon>
        <taxon>Pezizomycotina</taxon>
        <taxon>Sordariomycetes</taxon>
        <taxon>Sordariomycetidae</taxon>
        <taxon>Phyllachorales</taxon>
        <taxon>Phyllachoraceae</taxon>
        <taxon>Phyllachora</taxon>
    </lineage>
</organism>
<accession>A0AAD9MER6</accession>
<feature type="region of interest" description="Disordered" evidence="1">
    <location>
        <begin position="114"/>
        <end position="149"/>
    </location>
</feature>
<dbReference type="GO" id="GO:0000145">
    <property type="term" value="C:exocyst"/>
    <property type="evidence" value="ECO:0007669"/>
    <property type="project" value="TreeGrafter"/>
</dbReference>
<dbReference type="Proteomes" id="UP001217918">
    <property type="component" value="Unassembled WGS sequence"/>
</dbReference>
<comment type="caution">
    <text evidence="3">The sequence shown here is derived from an EMBL/GenBank/DDBJ whole genome shotgun (WGS) entry which is preliminary data.</text>
</comment>
<dbReference type="EMBL" id="JAQQPM010000007">
    <property type="protein sequence ID" value="KAK2073742.1"/>
    <property type="molecule type" value="Genomic_DNA"/>
</dbReference>
<feature type="region of interest" description="Disordered" evidence="1">
    <location>
        <begin position="666"/>
        <end position="689"/>
    </location>
</feature>
<keyword evidence="4" id="KW-1185">Reference proteome</keyword>
<feature type="compositionally biased region" description="Low complexity" evidence="1">
    <location>
        <begin position="119"/>
        <end position="141"/>
    </location>
</feature>
<dbReference type="InterPro" id="IPR001810">
    <property type="entry name" value="F-box_dom"/>
</dbReference>
<evidence type="ECO:0000256" key="1">
    <source>
        <dbReference type="SAM" id="MobiDB-lite"/>
    </source>
</evidence>
<evidence type="ECO:0000313" key="4">
    <source>
        <dbReference type="Proteomes" id="UP001217918"/>
    </source>
</evidence>
<dbReference type="Gene3D" id="1.20.1280.50">
    <property type="match status" value="1"/>
</dbReference>
<dbReference type="InterPro" id="IPR048627">
    <property type="entry name" value="Sec10_HB"/>
</dbReference>
<evidence type="ECO:0000259" key="2">
    <source>
        <dbReference type="PROSITE" id="PS50181"/>
    </source>
</evidence>
<dbReference type="PROSITE" id="PS50181">
    <property type="entry name" value="FBOX"/>
    <property type="match status" value="1"/>
</dbReference>
<dbReference type="GO" id="GO:0006887">
    <property type="term" value="P:exocytosis"/>
    <property type="evidence" value="ECO:0007669"/>
    <property type="project" value="TreeGrafter"/>
</dbReference>
<dbReference type="SMART" id="SM00256">
    <property type="entry name" value="FBOX"/>
    <property type="match status" value="1"/>
</dbReference>
<dbReference type="GO" id="GO:0006893">
    <property type="term" value="P:Golgi to plasma membrane transport"/>
    <property type="evidence" value="ECO:0007669"/>
    <property type="project" value="TreeGrafter"/>
</dbReference>
<dbReference type="PANTHER" id="PTHR12100">
    <property type="entry name" value="SEC10"/>
    <property type="match status" value="1"/>
</dbReference>
<feature type="compositionally biased region" description="Basic and acidic residues" evidence="1">
    <location>
        <begin position="426"/>
        <end position="442"/>
    </location>
</feature>
<dbReference type="Pfam" id="PF12937">
    <property type="entry name" value="F-box-like"/>
    <property type="match status" value="1"/>
</dbReference>
<dbReference type="AlphaFoldDB" id="A0AAD9MER6"/>
<protein>
    <recommendedName>
        <fullName evidence="2">F-box domain-containing protein</fullName>
    </recommendedName>
</protein>
<proteinExistence type="predicted"/>
<dbReference type="InterPro" id="IPR009976">
    <property type="entry name" value="Sec10-like"/>
</dbReference>
<evidence type="ECO:0000313" key="3">
    <source>
        <dbReference type="EMBL" id="KAK2073742.1"/>
    </source>
</evidence>
<gene>
    <name evidence="3" type="ORF">P8C59_007994</name>
</gene>
<sequence length="840" mass="94493">MQLTDDPRAYRAHHPHFAMSIAGKAGHAPQASSILHTLQAAEMVDTKAVLPAEIMAAILDYLPVPDLLRFARTSHRMREMVYDDTRWVTRLKSMGCWDEAEARRRFDEAMQRRRRAAADRTAAAGNLESNESSESNEPNESNSEDSTPNVVKASEYGKLYGALAPFYFDLVRAKTHTDPVVFRVFKDPERQAQMLTNLRVFARSDWSQGWQQREQKLDTMVAIFETAVLREFEQGYEYWDVDGRMKRYATVLDTLNGGLAGIELFIQKHPLFAAPDLGEANPMDCLNLAPADSITLDPSRRFFDMLSRKVNEQADMIARIFPHPDKVYWPLLDRVRSDIVFDYCTAILDETHARSLSSYLEATSGLFKQTLHFFRTLEPPARTMETMSERARALALETFEQHLDLYLTDELSYFVQEAEREVGQWETKLSEQDANRGDEDSKSSVISGRAERNRSWRGWDDNARLEGIRSLFSIEVALNLVHAAKTSLGRAAVFIQLGGQAGGEAKELCESIFVALLRVLSHRHIKPGFDKAVEHLSQYNPREVSNHNHVAGHVGGGTTGGVAPLVTFIELVNVGDLISQMIDVFYEQQLAGPHIADRNDFLNPAGLAKKKFEQMLDESVAAGLNKGIDVLMDEVEYLCATTQRPEDYNPGAANTEASANVVSSEKGTVGAHGGKGQKKHGFGNTDVGPTETARRIRDLVASHTRMLVGSTEKAMLDVFNGEVGHRLFTAVCKHLKRQRVSTVGAVRLIADMNLYFDYVCSLRNPDLVPYFRALRELSQIYLIDARSHAKEMATIIADGDRFAGVFRAEEVYEYAERRADWYQVRKNVERAMYGLECAIM</sequence>
<dbReference type="PANTHER" id="PTHR12100:SF1">
    <property type="entry name" value="RECYCLIN-1"/>
    <property type="match status" value="1"/>
</dbReference>
<feature type="domain" description="F-box" evidence="2">
    <location>
        <begin position="44"/>
        <end position="90"/>
    </location>
</feature>
<feature type="region of interest" description="Disordered" evidence="1">
    <location>
        <begin position="426"/>
        <end position="447"/>
    </location>
</feature>